<dbReference type="AlphaFoldDB" id="A0A844YK94"/>
<feature type="signal peptide" evidence="1">
    <location>
        <begin position="1"/>
        <end position="19"/>
    </location>
</feature>
<keyword evidence="3" id="KW-1185">Reference proteome</keyword>
<dbReference type="OrthoDB" id="7428974at2"/>
<dbReference type="EMBL" id="WTYN01000004">
    <property type="protein sequence ID" value="MXO63925.1"/>
    <property type="molecule type" value="Genomic_DNA"/>
</dbReference>
<reference evidence="2 3" key="1">
    <citation type="submission" date="2019-12" db="EMBL/GenBank/DDBJ databases">
        <title>Genomic-based taxomic classification of the family Erythrobacteraceae.</title>
        <authorList>
            <person name="Xu L."/>
        </authorList>
    </citation>
    <scope>NUCLEOTIDE SEQUENCE [LARGE SCALE GENOMIC DNA]</scope>
    <source>
        <strain evidence="2 3">MCCC 1A09965</strain>
    </source>
</reference>
<feature type="chain" id="PRO_5032611538" description="SH3 domain-containing protein" evidence="1">
    <location>
        <begin position="20"/>
        <end position="128"/>
    </location>
</feature>
<evidence type="ECO:0008006" key="4">
    <source>
        <dbReference type="Google" id="ProtNLM"/>
    </source>
</evidence>
<protein>
    <recommendedName>
        <fullName evidence="4">SH3 domain-containing protein</fullName>
    </recommendedName>
</protein>
<sequence length="128" mass="13797">MNARHWILASALAVSPALAAAASLPGVSDKETTIRSGEIRELHPGTGDVLFVRDRENKWYRVALNEGCLDGLATIPTASFLSRDVTGRIDLFATVVIENGGQRRCAIESIRRSVAPPQVDSKSPITLD</sequence>
<evidence type="ECO:0000313" key="2">
    <source>
        <dbReference type="EMBL" id="MXO63925.1"/>
    </source>
</evidence>
<proteinExistence type="predicted"/>
<keyword evidence="1" id="KW-0732">Signal</keyword>
<dbReference type="RefSeq" id="WP_160677096.1">
    <property type="nucleotide sequence ID" value="NZ_WTYN01000004.1"/>
</dbReference>
<gene>
    <name evidence="2" type="ORF">GRI48_13005</name>
</gene>
<organism evidence="2 3">
    <name type="scientific">Qipengyuania oceanensis</name>
    <dbReference type="NCBI Taxonomy" id="1463597"/>
    <lineage>
        <taxon>Bacteria</taxon>
        <taxon>Pseudomonadati</taxon>
        <taxon>Pseudomonadota</taxon>
        <taxon>Alphaproteobacteria</taxon>
        <taxon>Sphingomonadales</taxon>
        <taxon>Erythrobacteraceae</taxon>
        <taxon>Qipengyuania</taxon>
    </lineage>
</organism>
<comment type="caution">
    <text evidence="2">The sequence shown here is derived from an EMBL/GenBank/DDBJ whole genome shotgun (WGS) entry which is preliminary data.</text>
</comment>
<accession>A0A844YK94</accession>
<evidence type="ECO:0000256" key="1">
    <source>
        <dbReference type="SAM" id="SignalP"/>
    </source>
</evidence>
<dbReference type="Proteomes" id="UP000445582">
    <property type="component" value="Unassembled WGS sequence"/>
</dbReference>
<name>A0A844YK94_9SPHN</name>
<evidence type="ECO:0000313" key="3">
    <source>
        <dbReference type="Proteomes" id="UP000445582"/>
    </source>
</evidence>